<comment type="subcellular location">
    <subcellularLocation>
        <location evidence="1">Cell outer membrane</location>
        <topology evidence="1">Lipid-anchor</topology>
    </subcellularLocation>
</comment>
<evidence type="ECO:0000256" key="5">
    <source>
        <dbReference type="ARBA" id="ARBA00023237"/>
    </source>
</evidence>
<evidence type="ECO:0000256" key="6">
    <source>
        <dbReference type="ARBA" id="ARBA00023288"/>
    </source>
</evidence>
<keyword evidence="4" id="KW-0564">Palmitate</keyword>
<protein>
    <recommendedName>
        <fullName evidence="10">Lipoprotein</fullName>
    </recommendedName>
</protein>
<organism evidence="8 9">
    <name type="scientific">Shewanella amazonensis (strain ATCC BAA-1098 / SB2B)</name>
    <dbReference type="NCBI Taxonomy" id="326297"/>
    <lineage>
        <taxon>Bacteria</taxon>
        <taxon>Pseudomonadati</taxon>
        <taxon>Pseudomonadota</taxon>
        <taxon>Gammaproteobacteria</taxon>
        <taxon>Alteromonadales</taxon>
        <taxon>Shewanellaceae</taxon>
        <taxon>Shewanella</taxon>
    </lineage>
</organism>
<accession>A1SAP7</accession>
<evidence type="ECO:0000256" key="2">
    <source>
        <dbReference type="ARBA" id="ARBA00022729"/>
    </source>
</evidence>
<feature type="compositionally biased region" description="Low complexity" evidence="7">
    <location>
        <begin position="57"/>
        <end position="72"/>
    </location>
</feature>
<dbReference type="EMBL" id="CP000507">
    <property type="protein sequence ID" value="ABM01454.1"/>
    <property type="molecule type" value="Genomic_DNA"/>
</dbReference>
<keyword evidence="3" id="KW-0472">Membrane</keyword>
<evidence type="ECO:0000256" key="4">
    <source>
        <dbReference type="ARBA" id="ARBA00023139"/>
    </source>
</evidence>
<dbReference type="HOGENOM" id="CLU_2604096_0_0_6"/>
<reference evidence="8 9" key="1">
    <citation type="submission" date="2006-12" db="EMBL/GenBank/DDBJ databases">
        <title>Complete sequence of Shewanella amazonensis SB2B.</title>
        <authorList>
            <consortium name="US DOE Joint Genome Institute"/>
            <person name="Copeland A."/>
            <person name="Lucas S."/>
            <person name="Lapidus A."/>
            <person name="Barry K."/>
            <person name="Detter J.C."/>
            <person name="Glavina del Rio T."/>
            <person name="Hammon N."/>
            <person name="Israni S."/>
            <person name="Dalin E."/>
            <person name="Tice H."/>
            <person name="Pitluck S."/>
            <person name="Munk A.C."/>
            <person name="Brettin T."/>
            <person name="Bruce D."/>
            <person name="Han C."/>
            <person name="Tapia R."/>
            <person name="Gilna P."/>
            <person name="Schmutz J."/>
            <person name="Larimer F."/>
            <person name="Land M."/>
            <person name="Hauser L."/>
            <person name="Kyrpides N."/>
            <person name="Mikhailova N."/>
            <person name="Fredrickson J."/>
            <person name="Richardson P."/>
        </authorList>
    </citation>
    <scope>NUCLEOTIDE SEQUENCE [LARGE SCALE GENOMIC DNA]</scope>
    <source>
        <strain evidence="9">ATCC BAA-1098 / SB2B</strain>
    </source>
</reference>
<name>A1SAP7_SHEAM</name>
<sequence length="79" mass="8610">MLILFNLGLECDYKAKPAPYALKLRKMRLYLSLLLVSLLLLGCGQKGPLYKTPPAPDNQAQQPAAPVAADTPSTDARKQ</sequence>
<dbReference type="NCBIfam" id="NF047847">
    <property type="entry name" value="SS_mature_LptM"/>
    <property type="match status" value="1"/>
</dbReference>
<dbReference type="GO" id="GO:0009279">
    <property type="term" value="C:cell outer membrane"/>
    <property type="evidence" value="ECO:0007669"/>
    <property type="project" value="UniProtKB-SubCell"/>
</dbReference>
<dbReference type="KEGG" id="saz:Sama_3251"/>
<evidence type="ECO:0000256" key="3">
    <source>
        <dbReference type="ARBA" id="ARBA00023136"/>
    </source>
</evidence>
<evidence type="ECO:0000313" key="9">
    <source>
        <dbReference type="Proteomes" id="UP000009175"/>
    </source>
</evidence>
<keyword evidence="6" id="KW-0449">Lipoprotein</keyword>
<keyword evidence="2" id="KW-0732">Signal</keyword>
<evidence type="ECO:0000313" key="8">
    <source>
        <dbReference type="EMBL" id="ABM01454.1"/>
    </source>
</evidence>
<dbReference type="STRING" id="326297.Sama_3251"/>
<feature type="region of interest" description="Disordered" evidence="7">
    <location>
        <begin position="51"/>
        <end position="79"/>
    </location>
</feature>
<gene>
    <name evidence="8" type="ordered locus">Sama_3251</name>
</gene>
<keyword evidence="9" id="KW-1185">Reference proteome</keyword>
<keyword evidence="5" id="KW-0998">Cell outer membrane</keyword>
<dbReference type="Proteomes" id="UP000009175">
    <property type="component" value="Chromosome"/>
</dbReference>
<evidence type="ECO:0000256" key="1">
    <source>
        <dbReference type="ARBA" id="ARBA00004459"/>
    </source>
</evidence>
<dbReference type="AlphaFoldDB" id="A1SAP7"/>
<evidence type="ECO:0000256" key="7">
    <source>
        <dbReference type="SAM" id="MobiDB-lite"/>
    </source>
</evidence>
<proteinExistence type="predicted"/>
<dbReference type="InterPro" id="IPR032831">
    <property type="entry name" value="LptM_cons"/>
</dbReference>
<dbReference type="eggNOG" id="ENOG5031I8N">
    <property type="taxonomic scope" value="Bacteria"/>
</dbReference>
<evidence type="ECO:0008006" key="10">
    <source>
        <dbReference type="Google" id="ProtNLM"/>
    </source>
</evidence>